<protein>
    <submittedName>
        <fullName evidence="1">Uncharacterized protein</fullName>
    </submittedName>
</protein>
<name>A0AAP2UJ05_9FIRM</name>
<reference evidence="1" key="1">
    <citation type="submission" date="2022-06" db="EMBL/GenBank/DDBJ databases">
        <title>Isolation of gut microbiota from human fecal samples.</title>
        <authorList>
            <person name="Pamer E.G."/>
            <person name="Barat B."/>
            <person name="Waligurski E."/>
            <person name="Medina S."/>
            <person name="Paddock L."/>
            <person name="Mostad J."/>
        </authorList>
    </citation>
    <scope>NUCLEOTIDE SEQUENCE</scope>
    <source>
        <strain evidence="1">DFI.6.24</strain>
    </source>
</reference>
<evidence type="ECO:0000313" key="1">
    <source>
        <dbReference type="EMBL" id="MCQ5062905.1"/>
    </source>
</evidence>
<sequence length="231" mass="27914">MKELQIKEICQEIIDEQTKCNYSVEYILKNKDDIVRAVAVNKHTKSTIQLDIVDGRNHTQNLDYFNFNPDLFLFSDLEREYELLYAPLNVHYDIWRYSKENHETLIHKKGMNLYFDFCKRKDITENTMFLLSLNKIDISKFYHEKNGSYEIIQEMHINDDSIVIGYSPTSPAKFVTWETNGNRKYGFYTGHYFNDYEEAYKDMEKRSKYLLEQNLCRKRNFLRKNKINQER</sequence>
<proteinExistence type="predicted"/>
<evidence type="ECO:0000313" key="2">
    <source>
        <dbReference type="Proteomes" id="UP001204814"/>
    </source>
</evidence>
<organism evidence="1 2">
    <name type="scientific">Faecalibacillus intestinalis</name>
    <dbReference type="NCBI Taxonomy" id="1982626"/>
    <lineage>
        <taxon>Bacteria</taxon>
        <taxon>Bacillati</taxon>
        <taxon>Bacillota</taxon>
        <taxon>Erysipelotrichia</taxon>
        <taxon>Erysipelotrichales</taxon>
        <taxon>Coprobacillaceae</taxon>
        <taxon>Faecalibacillus</taxon>
    </lineage>
</organism>
<comment type="caution">
    <text evidence="1">The sequence shown here is derived from an EMBL/GenBank/DDBJ whole genome shotgun (WGS) entry which is preliminary data.</text>
</comment>
<gene>
    <name evidence="1" type="ORF">NE542_13870</name>
</gene>
<accession>A0AAP2UJ05</accession>
<dbReference type="EMBL" id="JANGBO010000021">
    <property type="protein sequence ID" value="MCQ5062905.1"/>
    <property type="molecule type" value="Genomic_DNA"/>
</dbReference>
<dbReference type="Proteomes" id="UP001204814">
    <property type="component" value="Unassembled WGS sequence"/>
</dbReference>
<dbReference type="AlphaFoldDB" id="A0AAP2UJ05"/>
<dbReference type="RefSeq" id="WP_227352170.1">
    <property type="nucleotide sequence ID" value="NZ_JAJDKX010000023.1"/>
</dbReference>